<dbReference type="SUPFAM" id="SSF52540">
    <property type="entry name" value="P-loop containing nucleoside triphosphate hydrolases"/>
    <property type="match status" value="1"/>
</dbReference>
<dbReference type="RefSeq" id="WP_344310215.1">
    <property type="nucleotide sequence ID" value="NZ_BAAANO010000025.1"/>
</dbReference>
<feature type="region of interest" description="Disordered" evidence="10">
    <location>
        <begin position="1"/>
        <end position="56"/>
    </location>
</feature>
<dbReference type="SMART" id="SM00382">
    <property type="entry name" value="AAA"/>
    <property type="match status" value="1"/>
</dbReference>
<dbReference type="GO" id="GO:0005524">
    <property type="term" value="F:ATP binding"/>
    <property type="evidence" value="ECO:0007669"/>
    <property type="project" value="UniProtKB-KW"/>
</dbReference>
<keyword evidence="5" id="KW-0547">Nucleotide-binding</keyword>
<dbReference type="Pfam" id="PF00005">
    <property type="entry name" value="ABC_tran"/>
    <property type="match status" value="1"/>
</dbReference>
<organism evidence="12 13">
    <name type="scientific">Brevibacterium samyangense</name>
    <dbReference type="NCBI Taxonomy" id="366888"/>
    <lineage>
        <taxon>Bacteria</taxon>
        <taxon>Bacillati</taxon>
        <taxon>Actinomycetota</taxon>
        <taxon>Actinomycetes</taxon>
        <taxon>Micrococcales</taxon>
        <taxon>Brevibacteriaceae</taxon>
        <taxon>Brevibacterium</taxon>
    </lineage>
</organism>
<evidence type="ECO:0000256" key="5">
    <source>
        <dbReference type="ARBA" id="ARBA00022741"/>
    </source>
</evidence>
<dbReference type="InterPro" id="IPR017871">
    <property type="entry name" value="ABC_transporter-like_CS"/>
</dbReference>
<evidence type="ECO:0000256" key="1">
    <source>
        <dbReference type="ARBA" id="ARBA00004202"/>
    </source>
</evidence>
<evidence type="ECO:0000313" key="12">
    <source>
        <dbReference type="EMBL" id="GAA2012382.1"/>
    </source>
</evidence>
<evidence type="ECO:0000256" key="8">
    <source>
        <dbReference type="ARBA" id="ARBA00023065"/>
    </source>
</evidence>
<evidence type="ECO:0000256" key="2">
    <source>
        <dbReference type="ARBA" id="ARBA00022448"/>
    </source>
</evidence>
<evidence type="ECO:0000259" key="11">
    <source>
        <dbReference type="PROSITE" id="PS50893"/>
    </source>
</evidence>
<feature type="region of interest" description="Disordered" evidence="10">
    <location>
        <begin position="316"/>
        <end position="341"/>
    </location>
</feature>
<dbReference type="PROSITE" id="PS00211">
    <property type="entry name" value="ABC_TRANSPORTER_1"/>
    <property type="match status" value="1"/>
</dbReference>
<dbReference type="PANTHER" id="PTHR42771">
    <property type="entry name" value="IRON(3+)-HYDROXAMATE IMPORT ATP-BINDING PROTEIN FHUC"/>
    <property type="match status" value="1"/>
</dbReference>
<gene>
    <name evidence="12" type="ORF">GCM10009755_24820</name>
</gene>
<keyword evidence="8" id="KW-0406">Ion transport</keyword>
<dbReference type="Proteomes" id="UP001500755">
    <property type="component" value="Unassembled WGS sequence"/>
</dbReference>
<evidence type="ECO:0000256" key="3">
    <source>
        <dbReference type="ARBA" id="ARBA00022475"/>
    </source>
</evidence>
<evidence type="ECO:0000256" key="10">
    <source>
        <dbReference type="SAM" id="MobiDB-lite"/>
    </source>
</evidence>
<feature type="compositionally biased region" description="Low complexity" evidence="10">
    <location>
        <begin position="8"/>
        <end position="45"/>
    </location>
</feature>
<evidence type="ECO:0000256" key="4">
    <source>
        <dbReference type="ARBA" id="ARBA00022496"/>
    </source>
</evidence>
<keyword evidence="3" id="KW-1003">Cell membrane</keyword>
<dbReference type="InterPro" id="IPR051535">
    <property type="entry name" value="Siderophore_ABC-ATPase"/>
</dbReference>
<dbReference type="InterPro" id="IPR003439">
    <property type="entry name" value="ABC_transporter-like_ATP-bd"/>
</dbReference>
<proteinExistence type="predicted"/>
<accession>A0ABP5EZ76</accession>
<keyword evidence="9" id="KW-0472">Membrane</keyword>
<keyword evidence="4" id="KW-0410">Iron transport</keyword>
<keyword evidence="6 12" id="KW-0067">ATP-binding</keyword>
<dbReference type="PANTHER" id="PTHR42771:SF12">
    <property type="entry name" value="FE(3+) DICITRATE TRANSPORT ATP-BINDING PROTEIN FECE-RELATED"/>
    <property type="match status" value="1"/>
</dbReference>
<dbReference type="InterPro" id="IPR003593">
    <property type="entry name" value="AAA+_ATPase"/>
</dbReference>
<protein>
    <submittedName>
        <fullName evidence="12">ABC transporter ATP-binding protein</fullName>
    </submittedName>
</protein>
<dbReference type="CDD" id="cd03214">
    <property type="entry name" value="ABC_Iron-Siderophores_B12_Hemin"/>
    <property type="match status" value="1"/>
</dbReference>
<comment type="subcellular location">
    <subcellularLocation>
        <location evidence="1">Cell membrane</location>
        <topology evidence="1">Peripheral membrane protein</topology>
    </subcellularLocation>
</comment>
<feature type="domain" description="ABC transporter" evidence="11">
    <location>
        <begin position="57"/>
        <end position="293"/>
    </location>
</feature>
<sequence length="341" mass="35516">MQTGTSETATADTVTPDPVPTDAVSPDGTPAGVAPAGSVGGDASVPHGGGTAGPTSLRVSGLELGYGTRTVVRDLSVEFPAGRITAIVGANACGKSTLLRATSRLLRPARGTVLLDGADIHRMPTKKLARRLGLLPQSPIAPEGITVVDLVGRGRHPHRSAFSRWSQEDDRAVAEALAATDITHLADRSVDELSGGQRQRVWIAMALAQETDVLLLDEPTTYLDVSHQIEVLDLLADLNAARGTTIVMVLHDLNLAARYADHLVAMAAGRLHAAGAPAEVLTEECVQEVFGLASRIARDPVSGTPLVVPIGRHHVKNTRDDGAEDPRATTGALAPEGGTTE</sequence>
<evidence type="ECO:0000313" key="13">
    <source>
        <dbReference type="Proteomes" id="UP001500755"/>
    </source>
</evidence>
<dbReference type="Gene3D" id="3.40.50.300">
    <property type="entry name" value="P-loop containing nucleotide triphosphate hydrolases"/>
    <property type="match status" value="1"/>
</dbReference>
<comment type="caution">
    <text evidence="12">The sequence shown here is derived from an EMBL/GenBank/DDBJ whole genome shotgun (WGS) entry which is preliminary data.</text>
</comment>
<reference evidence="13" key="1">
    <citation type="journal article" date="2019" name="Int. J. Syst. Evol. Microbiol.">
        <title>The Global Catalogue of Microorganisms (GCM) 10K type strain sequencing project: providing services to taxonomists for standard genome sequencing and annotation.</title>
        <authorList>
            <consortium name="The Broad Institute Genomics Platform"/>
            <consortium name="The Broad Institute Genome Sequencing Center for Infectious Disease"/>
            <person name="Wu L."/>
            <person name="Ma J."/>
        </authorList>
    </citation>
    <scope>NUCLEOTIDE SEQUENCE [LARGE SCALE GENOMIC DNA]</scope>
    <source>
        <strain evidence="13">JCM 14546</strain>
    </source>
</reference>
<name>A0ABP5EZ76_9MICO</name>
<evidence type="ECO:0000256" key="7">
    <source>
        <dbReference type="ARBA" id="ARBA00023004"/>
    </source>
</evidence>
<feature type="compositionally biased region" description="Basic and acidic residues" evidence="10">
    <location>
        <begin position="317"/>
        <end position="327"/>
    </location>
</feature>
<dbReference type="PROSITE" id="PS50893">
    <property type="entry name" value="ABC_TRANSPORTER_2"/>
    <property type="match status" value="1"/>
</dbReference>
<evidence type="ECO:0000256" key="9">
    <source>
        <dbReference type="ARBA" id="ARBA00023136"/>
    </source>
</evidence>
<dbReference type="EMBL" id="BAAANO010000025">
    <property type="protein sequence ID" value="GAA2012382.1"/>
    <property type="molecule type" value="Genomic_DNA"/>
</dbReference>
<keyword evidence="2" id="KW-0813">Transport</keyword>
<keyword evidence="7" id="KW-0408">Iron</keyword>
<keyword evidence="13" id="KW-1185">Reference proteome</keyword>
<evidence type="ECO:0000256" key="6">
    <source>
        <dbReference type="ARBA" id="ARBA00022840"/>
    </source>
</evidence>
<dbReference type="InterPro" id="IPR027417">
    <property type="entry name" value="P-loop_NTPase"/>
</dbReference>